<dbReference type="RefSeq" id="WP_264205489.1">
    <property type="nucleotide sequence ID" value="NZ_JAOZEW010000005.1"/>
</dbReference>
<organism evidence="2 3">
    <name type="scientific">Flavobacterium shii</name>
    <dbReference type="NCBI Taxonomy" id="2987687"/>
    <lineage>
        <taxon>Bacteria</taxon>
        <taxon>Pseudomonadati</taxon>
        <taxon>Bacteroidota</taxon>
        <taxon>Flavobacteriia</taxon>
        <taxon>Flavobacteriales</taxon>
        <taxon>Flavobacteriaceae</taxon>
        <taxon>Flavobacterium</taxon>
    </lineage>
</organism>
<accession>A0A9X2ZCQ3</accession>
<evidence type="ECO:0000313" key="2">
    <source>
        <dbReference type="EMBL" id="MCV9927322.1"/>
    </source>
</evidence>
<reference evidence="2" key="1">
    <citation type="submission" date="2022-10" db="EMBL/GenBank/DDBJ databases">
        <title>Two novel species of Flavobacterium.</title>
        <authorList>
            <person name="Liu Q."/>
            <person name="Xin Y.-H."/>
        </authorList>
    </citation>
    <scope>NUCLEOTIDE SEQUENCE</scope>
    <source>
        <strain evidence="2">LS1R49</strain>
    </source>
</reference>
<sequence length="133" mass="15205">MKIQDTDWGYMLKHWVFTLILGPIISQIIAFIPVFYPSQAIGLLEIFPIVFIASLIFSIPTYIIYAFVYNYLTNEISSIPYSKTILISIPVIGVFITTAFIDGTLWYFIAFSYSISSIITGLFFNLNFKNNTD</sequence>
<feature type="transmembrane region" description="Helical" evidence="1">
    <location>
        <begin position="84"/>
        <end position="101"/>
    </location>
</feature>
<protein>
    <submittedName>
        <fullName evidence="2">Uncharacterized protein</fullName>
    </submittedName>
</protein>
<dbReference type="EMBL" id="JAOZEW010000005">
    <property type="protein sequence ID" value="MCV9927322.1"/>
    <property type="molecule type" value="Genomic_DNA"/>
</dbReference>
<keyword evidence="3" id="KW-1185">Reference proteome</keyword>
<dbReference type="AlphaFoldDB" id="A0A9X2ZCQ3"/>
<evidence type="ECO:0000256" key="1">
    <source>
        <dbReference type="SAM" id="Phobius"/>
    </source>
</evidence>
<name>A0A9X2ZCQ3_9FLAO</name>
<feature type="transmembrane region" description="Helical" evidence="1">
    <location>
        <begin position="12"/>
        <end position="34"/>
    </location>
</feature>
<dbReference type="Proteomes" id="UP001151079">
    <property type="component" value="Unassembled WGS sequence"/>
</dbReference>
<keyword evidence="1" id="KW-0812">Transmembrane</keyword>
<keyword evidence="1" id="KW-1133">Transmembrane helix</keyword>
<gene>
    <name evidence="2" type="ORF">OIU83_06650</name>
</gene>
<keyword evidence="1" id="KW-0472">Membrane</keyword>
<evidence type="ECO:0000313" key="3">
    <source>
        <dbReference type="Proteomes" id="UP001151079"/>
    </source>
</evidence>
<feature type="transmembrane region" description="Helical" evidence="1">
    <location>
        <begin position="107"/>
        <end position="128"/>
    </location>
</feature>
<feature type="transmembrane region" description="Helical" evidence="1">
    <location>
        <begin position="46"/>
        <end position="72"/>
    </location>
</feature>
<comment type="caution">
    <text evidence="2">The sequence shown here is derived from an EMBL/GenBank/DDBJ whole genome shotgun (WGS) entry which is preliminary data.</text>
</comment>
<proteinExistence type="predicted"/>